<protein>
    <recommendedName>
        <fullName evidence="4">3-carboxymuconate cyclase</fullName>
    </recommendedName>
</protein>
<accession>A0A8K0SNK8</accession>
<dbReference type="Proteomes" id="UP000813444">
    <property type="component" value="Unassembled WGS sequence"/>
</dbReference>
<comment type="caution">
    <text evidence="2">The sequence shown here is derived from an EMBL/GenBank/DDBJ whole genome shotgun (WGS) entry which is preliminary data.</text>
</comment>
<dbReference type="InterPro" id="IPR015943">
    <property type="entry name" value="WD40/YVTN_repeat-like_dom_sf"/>
</dbReference>
<name>A0A8K0SNK8_9HYPO</name>
<reference evidence="2" key="1">
    <citation type="journal article" date="2021" name="Nat. Commun.">
        <title>Genetic determinants of endophytism in the Arabidopsis root mycobiome.</title>
        <authorList>
            <person name="Mesny F."/>
            <person name="Miyauchi S."/>
            <person name="Thiergart T."/>
            <person name="Pickel B."/>
            <person name="Atanasova L."/>
            <person name="Karlsson M."/>
            <person name="Huettel B."/>
            <person name="Barry K.W."/>
            <person name="Haridas S."/>
            <person name="Chen C."/>
            <person name="Bauer D."/>
            <person name="Andreopoulos W."/>
            <person name="Pangilinan J."/>
            <person name="LaButti K."/>
            <person name="Riley R."/>
            <person name="Lipzen A."/>
            <person name="Clum A."/>
            <person name="Drula E."/>
            <person name="Henrissat B."/>
            <person name="Kohler A."/>
            <person name="Grigoriev I.V."/>
            <person name="Martin F.M."/>
            <person name="Hacquard S."/>
        </authorList>
    </citation>
    <scope>NUCLEOTIDE SEQUENCE</scope>
    <source>
        <strain evidence="2">MPI-CAGE-CH-0235</strain>
    </source>
</reference>
<dbReference type="OrthoDB" id="10006285at2759"/>
<evidence type="ECO:0000313" key="2">
    <source>
        <dbReference type="EMBL" id="KAH7310677.1"/>
    </source>
</evidence>
<evidence type="ECO:0000256" key="1">
    <source>
        <dbReference type="SAM" id="SignalP"/>
    </source>
</evidence>
<evidence type="ECO:0008006" key="4">
    <source>
        <dbReference type="Google" id="ProtNLM"/>
    </source>
</evidence>
<dbReference type="EMBL" id="JAGPNK010000012">
    <property type="protein sequence ID" value="KAH7310677.1"/>
    <property type="molecule type" value="Genomic_DNA"/>
</dbReference>
<dbReference type="Gene3D" id="2.130.10.10">
    <property type="entry name" value="YVTN repeat-like/Quinoprotein amine dehydrogenase"/>
    <property type="match status" value="2"/>
</dbReference>
<keyword evidence="1" id="KW-0732">Signal</keyword>
<evidence type="ECO:0000313" key="3">
    <source>
        <dbReference type="Proteomes" id="UP000813444"/>
    </source>
</evidence>
<proteinExistence type="predicted"/>
<sequence>MLFKYLPVAFSLGPILQVAARPAAECQAEQQAGAVYLITNQAENAVVAVPIGADGMLSQGTTTPTGGAGGISVDAATGEPVNTDPLVSQSAVTVAGNNVFAVNAGSNTVTMFKIDPKDATRLTMVGQPVQVPGEFPNTVAASAKHQLVCVGTTGAVAGISCANFSKKNGIGAMDELRAIDLGQTTPPAGPTNTVSQVFFSDDQNTLFTTVKGDPAANNTGFLGSFDVASCGKRGVVAQEGGRSSPEGTAVLFGSTALPGTTDLFVTDASFGAAVLSVDGEGAGVVKGQSAIDGQAATCWATFSPATKTAFVTDVAVNRLVEMSVEDGSIIGEIDLSANGNPGMIDLRAIGDFIYALSPGNGATEAAISVVDAASKEEVQFFQMGAMGVNNLAMGLAARTA</sequence>
<gene>
    <name evidence="2" type="ORF">B0I35DRAFT_453052</name>
</gene>
<feature type="chain" id="PRO_5035464339" description="3-carboxymuconate cyclase" evidence="1">
    <location>
        <begin position="21"/>
        <end position="400"/>
    </location>
</feature>
<dbReference type="SUPFAM" id="SSF50969">
    <property type="entry name" value="YVTN repeat-like/Quinoprotein amine dehydrogenase"/>
    <property type="match status" value="1"/>
</dbReference>
<dbReference type="AlphaFoldDB" id="A0A8K0SNK8"/>
<feature type="signal peptide" evidence="1">
    <location>
        <begin position="1"/>
        <end position="20"/>
    </location>
</feature>
<dbReference type="InterPro" id="IPR011044">
    <property type="entry name" value="Quino_amine_DH_bsu"/>
</dbReference>
<keyword evidence="3" id="KW-1185">Reference proteome</keyword>
<organism evidence="2 3">
    <name type="scientific">Stachybotrys elegans</name>
    <dbReference type="NCBI Taxonomy" id="80388"/>
    <lineage>
        <taxon>Eukaryota</taxon>
        <taxon>Fungi</taxon>
        <taxon>Dikarya</taxon>
        <taxon>Ascomycota</taxon>
        <taxon>Pezizomycotina</taxon>
        <taxon>Sordariomycetes</taxon>
        <taxon>Hypocreomycetidae</taxon>
        <taxon>Hypocreales</taxon>
        <taxon>Stachybotryaceae</taxon>
        <taxon>Stachybotrys</taxon>
    </lineage>
</organism>